<organism evidence="1 2">
    <name type="scientific">Candidatus Desulfatibia profunda</name>
    <dbReference type="NCBI Taxonomy" id="2841695"/>
    <lineage>
        <taxon>Bacteria</taxon>
        <taxon>Pseudomonadati</taxon>
        <taxon>Thermodesulfobacteriota</taxon>
        <taxon>Desulfobacteria</taxon>
        <taxon>Desulfobacterales</taxon>
        <taxon>Desulfobacterales incertae sedis</taxon>
        <taxon>Candidatus Desulfatibia</taxon>
    </lineage>
</organism>
<dbReference type="EMBL" id="JACNJH010000066">
    <property type="protein sequence ID" value="MBC8360124.1"/>
    <property type="molecule type" value="Genomic_DNA"/>
</dbReference>
<protein>
    <submittedName>
        <fullName evidence="1">Uncharacterized protein</fullName>
    </submittedName>
</protein>
<dbReference type="AlphaFoldDB" id="A0A8J6NQ39"/>
<evidence type="ECO:0000313" key="2">
    <source>
        <dbReference type="Proteomes" id="UP000603434"/>
    </source>
</evidence>
<evidence type="ECO:0000313" key="1">
    <source>
        <dbReference type="EMBL" id="MBC8360124.1"/>
    </source>
</evidence>
<accession>A0A8J6NQ39</accession>
<dbReference type="Proteomes" id="UP000603434">
    <property type="component" value="Unassembled WGS sequence"/>
</dbReference>
<gene>
    <name evidence="1" type="ORF">H8E23_01835</name>
</gene>
<name>A0A8J6NQ39_9BACT</name>
<reference evidence="1 2" key="1">
    <citation type="submission" date="2020-08" db="EMBL/GenBank/DDBJ databases">
        <title>Bridging the membrane lipid divide: bacteria of the FCB group superphylum have the potential to synthesize archaeal ether lipids.</title>
        <authorList>
            <person name="Villanueva L."/>
            <person name="Von Meijenfeldt F.A.B."/>
            <person name="Westbye A.B."/>
            <person name="Yadav S."/>
            <person name="Hopmans E.C."/>
            <person name="Dutilh B.E."/>
            <person name="Sinninghe Damste J.S."/>
        </authorList>
    </citation>
    <scope>NUCLEOTIDE SEQUENCE [LARGE SCALE GENOMIC DNA]</scope>
    <source>
        <strain evidence="1">NIOZ-UU30</strain>
    </source>
</reference>
<sequence>MRYNTQAIIDKILASRAKLPHGKIPVKKAAEEGGCGVTGFISSIPVRGRHIYEPSVQMHNRGNGKGGGIAAVGLSA</sequence>
<proteinExistence type="predicted"/>
<comment type="caution">
    <text evidence="1">The sequence shown here is derived from an EMBL/GenBank/DDBJ whole genome shotgun (WGS) entry which is preliminary data.</text>
</comment>
<feature type="non-terminal residue" evidence="1">
    <location>
        <position position="76"/>
    </location>
</feature>